<reference evidence="11 12" key="1">
    <citation type="submission" date="2023-04" db="EMBL/GenBank/DDBJ databases">
        <title>Genome of Basidiobolus ranarum AG-B5.</title>
        <authorList>
            <person name="Stajich J.E."/>
            <person name="Carter-House D."/>
            <person name="Gryganskyi A."/>
        </authorList>
    </citation>
    <scope>NUCLEOTIDE SEQUENCE [LARGE SCALE GENOMIC DNA]</scope>
    <source>
        <strain evidence="11 12">AG-B5</strain>
    </source>
</reference>
<evidence type="ECO:0000256" key="1">
    <source>
        <dbReference type="ARBA" id="ARBA00004477"/>
    </source>
</evidence>
<keyword evidence="6" id="KW-0256">Endoplasmic reticulum</keyword>
<organism evidence="11 12">
    <name type="scientific">Basidiobolus ranarum</name>
    <dbReference type="NCBI Taxonomy" id="34480"/>
    <lineage>
        <taxon>Eukaryota</taxon>
        <taxon>Fungi</taxon>
        <taxon>Fungi incertae sedis</taxon>
        <taxon>Zoopagomycota</taxon>
        <taxon>Entomophthoromycotina</taxon>
        <taxon>Basidiobolomycetes</taxon>
        <taxon>Basidiobolales</taxon>
        <taxon>Basidiobolaceae</taxon>
        <taxon>Basidiobolus</taxon>
    </lineage>
</organism>
<evidence type="ECO:0000256" key="10">
    <source>
        <dbReference type="SAM" id="Phobius"/>
    </source>
</evidence>
<comment type="similarity">
    <text evidence="3">Belongs to the PIGS family.</text>
</comment>
<dbReference type="PANTHER" id="PTHR21072">
    <property type="entry name" value="GPI TRANSAMIDASE COMPONENT PIG-S"/>
    <property type="match status" value="1"/>
</dbReference>
<dbReference type="Proteomes" id="UP001479436">
    <property type="component" value="Unassembled WGS sequence"/>
</dbReference>
<evidence type="ECO:0000256" key="5">
    <source>
        <dbReference type="ARBA" id="ARBA00022692"/>
    </source>
</evidence>
<feature type="transmembrane region" description="Helical" evidence="10">
    <location>
        <begin position="12"/>
        <end position="28"/>
    </location>
</feature>
<gene>
    <name evidence="11" type="primary">GPI17</name>
    <name evidence="11" type="ORF">K7432_012314</name>
</gene>
<feature type="transmembrane region" description="Helical" evidence="10">
    <location>
        <begin position="512"/>
        <end position="531"/>
    </location>
</feature>
<protein>
    <submittedName>
        <fullName evidence="11">GPI transamidase component</fullName>
    </submittedName>
</protein>
<evidence type="ECO:0000313" key="12">
    <source>
        <dbReference type="Proteomes" id="UP001479436"/>
    </source>
</evidence>
<keyword evidence="12" id="KW-1185">Reference proteome</keyword>
<evidence type="ECO:0000256" key="9">
    <source>
        <dbReference type="ARBA" id="ARBA00023180"/>
    </source>
</evidence>
<dbReference type="PANTHER" id="PTHR21072:SF13">
    <property type="entry name" value="GPI TRANSAMIDASE COMPONENT PIG-S"/>
    <property type="match status" value="1"/>
</dbReference>
<keyword evidence="9" id="KW-0325">Glycoprotein</keyword>
<accession>A0ABR2WL40</accession>
<evidence type="ECO:0000256" key="8">
    <source>
        <dbReference type="ARBA" id="ARBA00023136"/>
    </source>
</evidence>
<dbReference type="InterPro" id="IPR019540">
    <property type="entry name" value="PtdIno-glycan_biosynth_class_S"/>
</dbReference>
<comment type="pathway">
    <text evidence="2">Glycolipid biosynthesis; glycosylphosphatidylinositol-anchor biosynthesis.</text>
</comment>
<comment type="caution">
    <text evidence="11">The sequence shown here is derived from an EMBL/GenBank/DDBJ whole genome shotgun (WGS) entry which is preliminary data.</text>
</comment>
<keyword evidence="5 10" id="KW-0812">Transmembrane</keyword>
<keyword evidence="8 10" id="KW-0472">Membrane</keyword>
<evidence type="ECO:0000313" key="11">
    <source>
        <dbReference type="EMBL" id="KAK9762191.1"/>
    </source>
</evidence>
<proteinExistence type="inferred from homology"/>
<keyword evidence="7 10" id="KW-1133">Transmembrane helix</keyword>
<dbReference type="Pfam" id="PF10510">
    <property type="entry name" value="PIG-S"/>
    <property type="match status" value="1"/>
</dbReference>
<evidence type="ECO:0000256" key="2">
    <source>
        <dbReference type="ARBA" id="ARBA00004687"/>
    </source>
</evidence>
<sequence length="546" mass="62275">MTTAEVSTKRKILLSVWAVVLIGLPFWWKTTQVYRAHLPFEEIAHWQDLDGCLNFPVRVNLHLPSTEETRTLDLSDITRDVQKYVDTQSESNMNNRLINTSLGQVRVPVQLSSQIDTSEKIEESEVNGEYHIYVRSVGKSSDSKPRVLLHDSRSIIIEAQSIDRDTIVKTTSTVISELFTEEETKIAKTLNDDHNSDKVDAESLRVMKYASSYQLTFSLMNEDPSTLLVSWEIDAALREYLYPFLSELTKISNFTVESQIQNYATLTVEPQRQNTKKSHYYYLNPESLPHFINSAEWNLASAVSTSPSINFLIYVAAERHRPLRIHSAKGQRISNSAFLIPRYGGVAISNPKVGASQTSQKSHHFTPQELRQYMQTFTVQLRELLGIDEIRTIFQRAEIDVALVSTSGVGVTQWELDRLAHKRTAQNMVSAAATLSSLSRLINQIPNMVVLDHIQTEVTEALGSLQKACHHVKNMDYQKALHFSKEALERSESAFFDPTMVSMLYFPDEHKYAIYMPLFFPISVPLVLAAIKELKEMRKRKKEKAE</sequence>
<evidence type="ECO:0000256" key="3">
    <source>
        <dbReference type="ARBA" id="ARBA00005316"/>
    </source>
</evidence>
<evidence type="ECO:0000256" key="7">
    <source>
        <dbReference type="ARBA" id="ARBA00022989"/>
    </source>
</evidence>
<evidence type="ECO:0000256" key="6">
    <source>
        <dbReference type="ARBA" id="ARBA00022824"/>
    </source>
</evidence>
<comment type="subcellular location">
    <subcellularLocation>
        <location evidence="1">Endoplasmic reticulum membrane</location>
        <topology evidence="1">Multi-pass membrane protein</topology>
    </subcellularLocation>
</comment>
<name>A0ABR2WL40_9FUNG</name>
<dbReference type="EMBL" id="JASJQH010001056">
    <property type="protein sequence ID" value="KAK9762191.1"/>
    <property type="molecule type" value="Genomic_DNA"/>
</dbReference>
<evidence type="ECO:0000256" key="4">
    <source>
        <dbReference type="ARBA" id="ARBA00022502"/>
    </source>
</evidence>
<keyword evidence="4" id="KW-0337">GPI-anchor biosynthesis</keyword>